<evidence type="ECO:0000256" key="1">
    <source>
        <dbReference type="SAM" id="Phobius"/>
    </source>
</evidence>
<feature type="transmembrane region" description="Helical" evidence="1">
    <location>
        <begin position="21"/>
        <end position="45"/>
    </location>
</feature>
<sequence length="136" mass="15272">MNHKHIRGIWQLIKPSCGYTLIEAIIAIAVCGFGLAMILGLYGMVIKTEIVSKAIFLQSVEINSIADEIGLALKDGSTEDQQEAIEVILESKYPDYELAGLRKDSQASLYHLEIIHKGKNSMDKLFHIKVFWSQHE</sequence>
<keyword evidence="1" id="KW-1133">Transmembrane helix</keyword>
<organism evidence="2 3">
    <name type="scientific">Acetobacterium wieringae</name>
    <dbReference type="NCBI Taxonomy" id="52694"/>
    <lineage>
        <taxon>Bacteria</taxon>
        <taxon>Bacillati</taxon>
        <taxon>Bacillota</taxon>
        <taxon>Clostridia</taxon>
        <taxon>Eubacteriales</taxon>
        <taxon>Eubacteriaceae</taxon>
        <taxon>Acetobacterium</taxon>
    </lineage>
</organism>
<dbReference type="OrthoDB" id="1778734at2"/>
<dbReference type="Pfam" id="PF07963">
    <property type="entry name" value="N_methyl"/>
    <property type="match status" value="1"/>
</dbReference>
<dbReference type="RefSeq" id="WP_070371798.1">
    <property type="nucleotide sequence ID" value="NZ_LKEU01000035.1"/>
</dbReference>
<dbReference type="AlphaFoldDB" id="A0A1F2PG85"/>
<comment type="caution">
    <text evidence="2">The sequence shown here is derived from an EMBL/GenBank/DDBJ whole genome shotgun (WGS) entry which is preliminary data.</text>
</comment>
<keyword evidence="1" id="KW-0472">Membrane</keyword>
<keyword evidence="1" id="KW-0812">Transmembrane</keyword>
<gene>
    <name evidence="2" type="ORF">ACWI_25240</name>
</gene>
<proteinExistence type="predicted"/>
<dbReference type="InterPro" id="IPR012902">
    <property type="entry name" value="N_methyl_site"/>
</dbReference>
<evidence type="ECO:0000313" key="3">
    <source>
        <dbReference type="Proteomes" id="UP000176244"/>
    </source>
</evidence>
<accession>A0A1F2PG85</accession>
<reference evidence="2 3" key="1">
    <citation type="submission" date="2015-09" db="EMBL/GenBank/DDBJ databases">
        <title>Genome sequence of Acetobacterium wieringae DSM 1911.</title>
        <authorList>
            <person name="Poehlein A."/>
            <person name="Bengelsdorf F.R."/>
            <person name="Schiel-Bengelsdorf B."/>
            <person name="Duerre P."/>
            <person name="Daniel R."/>
        </authorList>
    </citation>
    <scope>NUCLEOTIDE SEQUENCE [LARGE SCALE GENOMIC DNA]</scope>
    <source>
        <strain evidence="2 3">DSM 1911</strain>
    </source>
</reference>
<name>A0A1F2PG85_9FIRM</name>
<protein>
    <submittedName>
        <fullName evidence="2">Uncharacterized protein</fullName>
    </submittedName>
</protein>
<dbReference type="EMBL" id="LKEU01000035">
    <property type="protein sequence ID" value="OFV69882.1"/>
    <property type="molecule type" value="Genomic_DNA"/>
</dbReference>
<dbReference type="Proteomes" id="UP000176244">
    <property type="component" value="Unassembled WGS sequence"/>
</dbReference>
<evidence type="ECO:0000313" key="2">
    <source>
        <dbReference type="EMBL" id="OFV69882.1"/>
    </source>
</evidence>
<dbReference type="STRING" id="52694.ACWI_25240"/>